<dbReference type="PANTHER" id="PTHR45957">
    <property type="entry name" value="ANAPHASE-PROMOTING COMPLEX SUBUNIT 2"/>
    <property type="match status" value="1"/>
</dbReference>
<dbReference type="GO" id="GO:0070979">
    <property type="term" value="P:protein K11-linked ubiquitination"/>
    <property type="evidence" value="ECO:0007669"/>
    <property type="project" value="TreeGrafter"/>
</dbReference>
<accession>A0A9W8JQ71</accession>
<dbReference type="OrthoDB" id="5581181at2759"/>
<organism evidence="1 2">
    <name type="scientific">Agrocybe chaxingu</name>
    <dbReference type="NCBI Taxonomy" id="84603"/>
    <lineage>
        <taxon>Eukaryota</taxon>
        <taxon>Fungi</taxon>
        <taxon>Dikarya</taxon>
        <taxon>Basidiomycota</taxon>
        <taxon>Agaricomycotina</taxon>
        <taxon>Agaricomycetes</taxon>
        <taxon>Agaricomycetidae</taxon>
        <taxon>Agaricales</taxon>
        <taxon>Agaricineae</taxon>
        <taxon>Strophariaceae</taxon>
        <taxon>Agrocybe</taxon>
    </lineage>
</organism>
<reference evidence="1" key="1">
    <citation type="submission" date="2022-07" db="EMBL/GenBank/DDBJ databases">
        <title>Genome Sequence of Agrocybe chaxingu.</title>
        <authorList>
            <person name="Buettner E."/>
        </authorList>
    </citation>
    <scope>NUCLEOTIDE SEQUENCE</scope>
    <source>
        <strain evidence="1">MP-N11</strain>
    </source>
</reference>
<protein>
    <submittedName>
        <fullName evidence="1">Uncharacterized protein</fullName>
    </submittedName>
</protein>
<dbReference type="GO" id="GO:0007091">
    <property type="term" value="P:metaphase/anaphase transition of mitotic cell cycle"/>
    <property type="evidence" value="ECO:0007669"/>
    <property type="project" value="TreeGrafter"/>
</dbReference>
<dbReference type="InterPro" id="IPR044554">
    <property type="entry name" value="ANAPC2"/>
</dbReference>
<gene>
    <name evidence="1" type="ORF">NLJ89_g10937</name>
</gene>
<dbReference type="EMBL" id="JANKHO010002221">
    <property type="protein sequence ID" value="KAJ3493794.1"/>
    <property type="molecule type" value="Genomic_DNA"/>
</dbReference>
<evidence type="ECO:0000313" key="2">
    <source>
        <dbReference type="Proteomes" id="UP001148786"/>
    </source>
</evidence>
<dbReference type="GO" id="GO:0005680">
    <property type="term" value="C:anaphase-promoting complex"/>
    <property type="evidence" value="ECO:0007669"/>
    <property type="project" value="TreeGrafter"/>
</dbReference>
<evidence type="ECO:0000313" key="1">
    <source>
        <dbReference type="EMBL" id="KAJ3493794.1"/>
    </source>
</evidence>
<sequence>MGATTRDNFGSTILSSCTLNFQTRVFSALPANLTAAFKNLCRSLLAPPADNEDGQLRQWDSSIHATTWRNFDFLGMMDRYESIIASVGYEHIEQHVLDTCTGEWSKTMLEDLRTWMSDKVVPWMLHVYARGATSADEARTMLQGVGSRFDFHINKTLCELRTREIFTIIIDYPDFEILMSTIFTLSSYLTTRWEVLVHYQV</sequence>
<dbReference type="PANTHER" id="PTHR45957:SF1">
    <property type="entry name" value="ANAPHASE-PROMOTING COMPLEX SUBUNIT 2"/>
    <property type="match status" value="1"/>
</dbReference>
<comment type="caution">
    <text evidence="1">The sequence shown here is derived from an EMBL/GenBank/DDBJ whole genome shotgun (WGS) entry which is preliminary data.</text>
</comment>
<dbReference type="Proteomes" id="UP001148786">
    <property type="component" value="Unassembled WGS sequence"/>
</dbReference>
<keyword evidence="2" id="KW-1185">Reference proteome</keyword>
<dbReference type="AlphaFoldDB" id="A0A9W8JQ71"/>
<name>A0A9W8JQ71_9AGAR</name>
<proteinExistence type="predicted"/>